<accession>A0A2Y0YSR7</accession>
<sequence>MRTPENKGSNASKDYSIKTLLINDALTICEIVFRPGVRFVYVVTGKSSSQGFLVS</sequence>
<organism evidence="2 5">
    <name type="scientific">Escherichia coli</name>
    <dbReference type="NCBI Taxonomy" id="562"/>
    <lineage>
        <taxon>Bacteria</taxon>
        <taxon>Pseudomonadati</taxon>
        <taxon>Pseudomonadota</taxon>
        <taxon>Gammaproteobacteria</taxon>
        <taxon>Enterobacterales</taxon>
        <taxon>Enterobacteriaceae</taxon>
        <taxon>Escherichia</taxon>
    </lineage>
</organism>
<evidence type="ECO:0000313" key="3">
    <source>
        <dbReference type="EMBL" id="STG52180.1"/>
    </source>
</evidence>
<dbReference type="EMBL" id="BFIH01000051">
    <property type="protein sequence ID" value="GCO34356.1"/>
    <property type="molecule type" value="Genomic_DNA"/>
</dbReference>
<gene>
    <name evidence="2" type="ORF">ExPECSC038_03123</name>
    <name evidence="1" type="ORF">FGAF848_39730</name>
    <name evidence="3" type="ORF">NCTC11112_02673</name>
</gene>
<evidence type="ECO:0000313" key="5">
    <source>
        <dbReference type="Proteomes" id="UP000300926"/>
    </source>
</evidence>
<dbReference type="Proteomes" id="UP000300926">
    <property type="component" value="Unassembled WGS sequence"/>
</dbReference>
<proteinExistence type="predicted"/>
<dbReference type="EMBL" id="UGAW01000001">
    <property type="protein sequence ID" value="STG52180.1"/>
    <property type="molecule type" value="Genomic_DNA"/>
</dbReference>
<evidence type="ECO:0000313" key="4">
    <source>
        <dbReference type="Proteomes" id="UP000254817"/>
    </source>
</evidence>
<dbReference type="AlphaFoldDB" id="A0A2Y0YSR7"/>
<evidence type="ECO:0000313" key="1">
    <source>
        <dbReference type="EMBL" id="CAK1214123.1"/>
    </source>
</evidence>
<dbReference type="EMBL" id="CAUZHL010000005">
    <property type="protein sequence ID" value="CAK1214123.1"/>
    <property type="molecule type" value="Genomic_DNA"/>
</dbReference>
<evidence type="ECO:0000313" key="2">
    <source>
        <dbReference type="EMBL" id="GCO34356.1"/>
    </source>
</evidence>
<reference evidence="1" key="3">
    <citation type="submission" date="2023-10" db="EMBL/GenBank/DDBJ databases">
        <authorList>
            <person name="Leclercq S."/>
        </authorList>
    </citation>
    <scope>NUCLEOTIDE SEQUENCE</scope>
    <source>
        <strain evidence="1">F848</strain>
    </source>
</reference>
<protein>
    <submittedName>
        <fullName evidence="2">Uncharacterized protein</fullName>
    </submittedName>
</protein>
<name>A0A2Y0YSR7_ECOLX</name>
<dbReference type="Proteomes" id="UP000254817">
    <property type="component" value="Unassembled WGS sequence"/>
</dbReference>
<reference evidence="2 5" key="1">
    <citation type="submission" date="2018-04" db="EMBL/GenBank/DDBJ databases">
        <title>Large scale genomics of bovine and human commensal E. coli to reveal the emerging process of EHEC.</title>
        <authorList>
            <person name="Arimizu Y."/>
            <person name="Ogura Y."/>
        </authorList>
    </citation>
    <scope>NUCLEOTIDE SEQUENCE [LARGE SCALE GENOMIC DNA]</scope>
    <source>
        <strain evidence="2 5">ECSC038</strain>
    </source>
</reference>
<dbReference type="Proteomes" id="UP001190091">
    <property type="component" value="Unassembled WGS sequence"/>
</dbReference>
<reference evidence="3 4" key="2">
    <citation type="submission" date="2018-06" db="EMBL/GenBank/DDBJ databases">
        <authorList>
            <consortium name="Pathogen Informatics"/>
            <person name="Doyle S."/>
        </authorList>
    </citation>
    <scope>NUCLEOTIDE SEQUENCE [LARGE SCALE GENOMIC DNA]</scope>
    <source>
        <strain evidence="3 4">NCTC11112</strain>
    </source>
</reference>